<reference evidence="1" key="1">
    <citation type="journal article" date="2014" name="Int. J. Syst. Evol. Microbiol.">
        <title>Complete genome sequence of Corynebacterium casei LMG S-19264T (=DSM 44701T), isolated from a smear-ripened cheese.</title>
        <authorList>
            <consortium name="US DOE Joint Genome Institute (JGI-PGF)"/>
            <person name="Walter F."/>
            <person name="Albersmeier A."/>
            <person name="Kalinowski J."/>
            <person name="Ruckert C."/>
        </authorList>
    </citation>
    <scope>NUCLEOTIDE SEQUENCE</scope>
    <source>
        <strain evidence="1">CGMCC 1.15454</strain>
    </source>
</reference>
<dbReference type="PANTHER" id="PTHR35276:SF1">
    <property type="entry name" value="TRNA (MNM(5)S(2)U34)-METHYLTRANSFERASE, CHLOROPLASTIC"/>
    <property type="match status" value="1"/>
</dbReference>
<keyword evidence="2" id="KW-1185">Reference proteome</keyword>
<dbReference type="GO" id="GO:0032259">
    <property type="term" value="P:methylation"/>
    <property type="evidence" value="ECO:0007669"/>
    <property type="project" value="UniProtKB-KW"/>
</dbReference>
<dbReference type="InterPro" id="IPR029063">
    <property type="entry name" value="SAM-dependent_MTases_sf"/>
</dbReference>
<sequence>MIKNIIAFSHQLLRESVQPGDIVIDATAGNGHDTVFLSNLVGENGHVLAFDIQAKAIEAVRMKLTEQHIENTRIIHDSHENVAVYLNEVDRIGGAIFNLGYLPGGDKSIITHGESTIIAVETILELLKNNGVIVLVIYHGHKGGVQEKEAVLQYVKQLDQQKFNALQYGFINQINNPPFIIAIEKK</sequence>
<dbReference type="Gene3D" id="3.40.50.150">
    <property type="entry name" value="Vaccinia Virus protein VP39"/>
    <property type="match status" value="1"/>
</dbReference>
<dbReference type="Pfam" id="PF06962">
    <property type="entry name" value="rRNA_methylase"/>
    <property type="match status" value="1"/>
</dbReference>
<dbReference type="PANTHER" id="PTHR35276">
    <property type="entry name" value="S-ADENOSYL-L-METHIONINE-DEPENDENT METHYLTRANSFERASES SUPERFAMILY PROTEIN"/>
    <property type="match status" value="1"/>
</dbReference>
<dbReference type="InterPro" id="IPR010719">
    <property type="entry name" value="MnmM_MeTrfase"/>
</dbReference>
<accession>A0A9W5U1Q1</accession>
<dbReference type="Proteomes" id="UP000621492">
    <property type="component" value="Unassembled WGS sequence"/>
</dbReference>
<keyword evidence="1" id="KW-0489">Methyltransferase</keyword>
<gene>
    <name evidence="1" type="primary">ytqB</name>
    <name evidence="1" type="ORF">GCM10011409_43450</name>
</gene>
<name>A0A9W5U1Q1_9BACI</name>
<dbReference type="RefSeq" id="WP_102415023.1">
    <property type="nucleotide sequence ID" value="NZ_BMJD01000066.1"/>
</dbReference>
<evidence type="ECO:0000313" key="2">
    <source>
        <dbReference type="Proteomes" id="UP000621492"/>
    </source>
</evidence>
<dbReference type="CDD" id="cd02440">
    <property type="entry name" value="AdoMet_MTases"/>
    <property type="match status" value="1"/>
</dbReference>
<dbReference type="GO" id="GO:0008168">
    <property type="term" value="F:methyltransferase activity"/>
    <property type="evidence" value="ECO:0007669"/>
    <property type="project" value="UniProtKB-KW"/>
</dbReference>
<keyword evidence="1" id="KW-0808">Transferase</keyword>
<dbReference type="AlphaFoldDB" id="A0A9W5U1Q1"/>
<dbReference type="SUPFAM" id="SSF53335">
    <property type="entry name" value="S-adenosyl-L-methionine-dependent methyltransferases"/>
    <property type="match status" value="1"/>
</dbReference>
<comment type="caution">
    <text evidence="1">The sequence shown here is derived from an EMBL/GenBank/DDBJ whole genome shotgun (WGS) entry which is preliminary data.</text>
</comment>
<protein>
    <submittedName>
        <fullName evidence="1">rRNA methylase YtqB</fullName>
    </submittedName>
</protein>
<proteinExistence type="predicted"/>
<evidence type="ECO:0000313" key="1">
    <source>
        <dbReference type="EMBL" id="GGB61530.1"/>
    </source>
</evidence>
<reference evidence="1" key="2">
    <citation type="submission" date="2020-09" db="EMBL/GenBank/DDBJ databases">
        <authorList>
            <person name="Sun Q."/>
            <person name="Zhou Y."/>
        </authorList>
    </citation>
    <scope>NUCLEOTIDE SEQUENCE</scope>
    <source>
        <strain evidence="1">CGMCC 1.15454</strain>
    </source>
</reference>
<organism evidence="1 2">
    <name type="scientific">Lentibacillus populi</name>
    <dbReference type="NCBI Taxonomy" id="1827502"/>
    <lineage>
        <taxon>Bacteria</taxon>
        <taxon>Bacillati</taxon>
        <taxon>Bacillota</taxon>
        <taxon>Bacilli</taxon>
        <taxon>Bacillales</taxon>
        <taxon>Bacillaceae</taxon>
        <taxon>Lentibacillus</taxon>
    </lineage>
</organism>
<dbReference type="EMBL" id="BMJD01000066">
    <property type="protein sequence ID" value="GGB61530.1"/>
    <property type="molecule type" value="Genomic_DNA"/>
</dbReference>